<dbReference type="STRING" id="56107.Cylst_6072"/>
<feature type="coiled-coil region" evidence="1">
    <location>
        <begin position="203"/>
        <end position="241"/>
    </location>
</feature>
<dbReference type="PANTHER" id="PTHR33352">
    <property type="entry name" value="SLR1095 PROTEIN"/>
    <property type="match status" value="1"/>
</dbReference>
<evidence type="ECO:0000313" key="3">
    <source>
        <dbReference type="EMBL" id="AFZ28043.1"/>
    </source>
</evidence>
<keyword evidence="4" id="KW-1185">Reference proteome</keyword>
<reference evidence="3 4" key="1">
    <citation type="submission" date="2012-06" db="EMBL/GenBank/DDBJ databases">
        <title>Finished chromosome of genome of Cylindrospermum stagnale PCC 7417.</title>
        <authorList>
            <consortium name="US DOE Joint Genome Institute"/>
            <person name="Gugger M."/>
            <person name="Coursin T."/>
            <person name="Rippka R."/>
            <person name="Tandeau De Marsac N."/>
            <person name="Huntemann M."/>
            <person name="Wei C.-L."/>
            <person name="Han J."/>
            <person name="Detter J.C."/>
            <person name="Han C."/>
            <person name="Tapia R."/>
            <person name="Chen A."/>
            <person name="Kyrpides N."/>
            <person name="Mavromatis K."/>
            <person name="Markowitz V."/>
            <person name="Szeto E."/>
            <person name="Ivanova N."/>
            <person name="Pagani I."/>
            <person name="Pati A."/>
            <person name="Goodwin L."/>
            <person name="Nordberg H.P."/>
            <person name="Cantor M.N."/>
            <person name="Hua S.X."/>
            <person name="Woyke T."/>
            <person name="Kerfeld C.A."/>
        </authorList>
    </citation>
    <scope>NUCLEOTIDE SEQUENCE [LARGE SCALE GENOMIC DNA]</scope>
    <source>
        <strain evidence="3 4">PCC 7417</strain>
    </source>
</reference>
<feature type="domain" description="Putative restriction endonuclease" evidence="2">
    <location>
        <begin position="33"/>
        <end position="159"/>
    </location>
</feature>
<dbReference type="KEGG" id="csg:Cylst_6072"/>
<dbReference type="HOGENOM" id="CLU_075279_2_0_3"/>
<accession>K9X6A9</accession>
<evidence type="ECO:0000259" key="2">
    <source>
        <dbReference type="Pfam" id="PF05685"/>
    </source>
</evidence>
<dbReference type="eggNOG" id="COG4636">
    <property type="taxonomic scope" value="Bacteria"/>
</dbReference>
<dbReference type="InterPro" id="IPR012296">
    <property type="entry name" value="Nuclease_put_TT1808"/>
</dbReference>
<dbReference type="InterPro" id="IPR008538">
    <property type="entry name" value="Uma2"/>
</dbReference>
<evidence type="ECO:0000313" key="4">
    <source>
        <dbReference type="Proteomes" id="UP000010475"/>
    </source>
</evidence>
<dbReference type="AlphaFoldDB" id="K9X6A9"/>
<dbReference type="RefSeq" id="WP_015211275.1">
    <property type="nucleotide sequence ID" value="NC_019757.1"/>
</dbReference>
<dbReference type="InterPro" id="IPR011335">
    <property type="entry name" value="Restrct_endonuc-II-like"/>
</dbReference>
<proteinExistence type="predicted"/>
<sequence>MFNYNPLACLPSSEELPSSDDTPVDNELQILIPNLLLAVLATIWENRDDWFFGVNMGVYYTVNKPAIVPDAFLSLGVERFVGEQGRLSYVFWEEDGIPPILTLEIVSQTYNYEYEQKKLDYAQLGILYYVIYAPTRLRKRRQRLEVYRLVNGEYVLLPGDQIWMPEIGLGIGRERGKYQGITREWLYWYDEAGNRYLTPEEVKFQSQQQLAQSQQQLAQSQQQLAQSQQQLEELLIKLQQRGIDPNSL</sequence>
<dbReference type="PANTHER" id="PTHR33352:SF3">
    <property type="entry name" value="SLR1612 PROTEIN"/>
    <property type="match status" value="1"/>
</dbReference>
<gene>
    <name evidence="3" type="ORF">Cylst_6072</name>
</gene>
<keyword evidence="1" id="KW-0175">Coiled coil</keyword>
<dbReference type="EMBL" id="CP003642">
    <property type="protein sequence ID" value="AFZ28043.1"/>
    <property type="molecule type" value="Genomic_DNA"/>
</dbReference>
<organism evidence="3 4">
    <name type="scientific">Cylindrospermum stagnale PCC 7417</name>
    <dbReference type="NCBI Taxonomy" id="56107"/>
    <lineage>
        <taxon>Bacteria</taxon>
        <taxon>Bacillati</taxon>
        <taxon>Cyanobacteriota</taxon>
        <taxon>Cyanophyceae</taxon>
        <taxon>Nostocales</taxon>
        <taxon>Nostocaceae</taxon>
        <taxon>Cylindrospermum</taxon>
    </lineage>
</organism>
<dbReference type="OrthoDB" id="428258at2"/>
<dbReference type="Proteomes" id="UP000010475">
    <property type="component" value="Chromosome"/>
</dbReference>
<dbReference type="SUPFAM" id="SSF52980">
    <property type="entry name" value="Restriction endonuclease-like"/>
    <property type="match status" value="1"/>
</dbReference>
<dbReference type="PATRIC" id="fig|56107.3.peg.6675"/>
<dbReference type="Gene3D" id="3.90.1570.10">
    <property type="entry name" value="tt1808, chain A"/>
    <property type="match status" value="1"/>
</dbReference>
<dbReference type="CDD" id="cd06260">
    <property type="entry name" value="DUF820-like"/>
    <property type="match status" value="1"/>
</dbReference>
<name>K9X6A9_9NOST</name>
<dbReference type="Pfam" id="PF05685">
    <property type="entry name" value="Uma2"/>
    <property type="match status" value="1"/>
</dbReference>
<protein>
    <recommendedName>
        <fullName evidence="2">Putative restriction endonuclease domain-containing protein</fullName>
    </recommendedName>
</protein>
<evidence type="ECO:0000256" key="1">
    <source>
        <dbReference type="SAM" id="Coils"/>
    </source>
</evidence>